<feature type="region of interest" description="Disordered" evidence="3">
    <location>
        <begin position="878"/>
        <end position="908"/>
    </location>
</feature>
<dbReference type="OrthoDB" id="6109at2759"/>
<feature type="compositionally biased region" description="Basic and acidic residues" evidence="3">
    <location>
        <begin position="805"/>
        <end position="817"/>
    </location>
</feature>
<dbReference type="InterPro" id="IPR018846">
    <property type="entry name" value="Beta-prop_RSE1/DDB1/CPSF1_1st"/>
</dbReference>
<dbReference type="PROSITE" id="PS50878">
    <property type="entry name" value="RT_POL"/>
    <property type="match status" value="1"/>
</dbReference>
<feature type="compositionally biased region" description="Polar residues" evidence="3">
    <location>
        <begin position="818"/>
        <end position="827"/>
    </location>
</feature>
<evidence type="ECO:0000313" key="6">
    <source>
        <dbReference type="Proteomes" id="UP000054324"/>
    </source>
</evidence>
<dbReference type="Proteomes" id="UP000054324">
    <property type="component" value="Unassembled WGS sequence"/>
</dbReference>
<reference evidence="5 6" key="1">
    <citation type="submission" date="2013-11" db="EMBL/GenBank/DDBJ databases">
        <title>Opisthorchis viverrini - life in the bile duct.</title>
        <authorList>
            <person name="Young N.D."/>
            <person name="Nagarajan N."/>
            <person name="Lin S.J."/>
            <person name="Korhonen P.K."/>
            <person name="Jex A.R."/>
            <person name="Hall R.S."/>
            <person name="Safavi-Hemami H."/>
            <person name="Kaewkong W."/>
            <person name="Bertrand D."/>
            <person name="Gao S."/>
            <person name="Seet Q."/>
            <person name="Wongkham S."/>
            <person name="Teh B.T."/>
            <person name="Wongkham C."/>
            <person name="Intapan P.M."/>
            <person name="Maleewong W."/>
            <person name="Yang X."/>
            <person name="Hu M."/>
            <person name="Wang Z."/>
            <person name="Hofmann A."/>
            <person name="Sternberg P.W."/>
            <person name="Tan P."/>
            <person name="Wang J."/>
            <person name="Gasser R.B."/>
        </authorList>
    </citation>
    <scope>NUCLEOTIDE SEQUENCE [LARGE SCALE GENOMIC DNA]</scope>
</reference>
<dbReference type="PANTHER" id="PTHR10644">
    <property type="entry name" value="DNA REPAIR/RNA PROCESSING CPSF FAMILY"/>
    <property type="match status" value="1"/>
</dbReference>
<dbReference type="GO" id="GO:0005634">
    <property type="term" value="C:nucleus"/>
    <property type="evidence" value="ECO:0007669"/>
    <property type="project" value="UniProtKB-SubCell"/>
</dbReference>
<evidence type="ECO:0000259" key="4">
    <source>
        <dbReference type="PROSITE" id="PS50878"/>
    </source>
</evidence>
<dbReference type="InterPro" id="IPR050358">
    <property type="entry name" value="RSE1/DDB1/CFT1"/>
</dbReference>
<dbReference type="Pfam" id="PF00078">
    <property type="entry name" value="RVT_1"/>
    <property type="match status" value="1"/>
</dbReference>
<feature type="region of interest" description="Disordered" evidence="3">
    <location>
        <begin position="805"/>
        <end position="838"/>
    </location>
</feature>
<dbReference type="KEGG" id="ovi:T265_01349"/>
<keyword evidence="2" id="KW-0539">Nucleus</keyword>
<feature type="region of interest" description="Disordered" evidence="3">
    <location>
        <begin position="626"/>
        <end position="654"/>
    </location>
</feature>
<dbReference type="RefSeq" id="XP_009163619.1">
    <property type="nucleotide sequence ID" value="XM_009165355.1"/>
</dbReference>
<organism evidence="5 6">
    <name type="scientific">Opisthorchis viverrini</name>
    <name type="common">Southeast Asian liver fluke</name>
    <dbReference type="NCBI Taxonomy" id="6198"/>
    <lineage>
        <taxon>Eukaryota</taxon>
        <taxon>Metazoa</taxon>
        <taxon>Spiralia</taxon>
        <taxon>Lophotrochozoa</taxon>
        <taxon>Platyhelminthes</taxon>
        <taxon>Trematoda</taxon>
        <taxon>Digenea</taxon>
        <taxon>Opisthorchiida</taxon>
        <taxon>Opisthorchiata</taxon>
        <taxon>Opisthorchiidae</taxon>
        <taxon>Opisthorchis</taxon>
    </lineage>
</organism>
<evidence type="ECO:0000313" key="5">
    <source>
        <dbReference type="EMBL" id="KER32665.1"/>
    </source>
</evidence>
<dbReference type="Pfam" id="PF10433">
    <property type="entry name" value="Beta-prop_RSE1_1st"/>
    <property type="match status" value="1"/>
</dbReference>
<dbReference type="InterPro" id="IPR058543">
    <property type="entry name" value="Beta-prop_RSE1/DDB1/CPSF1_2nd"/>
</dbReference>
<dbReference type="InterPro" id="IPR000477">
    <property type="entry name" value="RT_dom"/>
</dbReference>
<evidence type="ECO:0000256" key="3">
    <source>
        <dbReference type="SAM" id="MobiDB-lite"/>
    </source>
</evidence>
<gene>
    <name evidence="5" type="ORF">T265_01349</name>
</gene>
<feature type="compositionally biased region" description="Polar residues" evidence="3">
    <location>
        <begin position="644"/>
        <end position="654"/>
    </location>
</feature>
<feature type="compositionally biased region" description="Basic and acidic residues" evidence="3">
    <location>
        <begin position="881"/>
        <end position="892"/>
    </location>
</feature>
<feature type="domain" description="Reverse transcriptase" evidence="4">
    <location>
        <begin position="1056"/>
        <end position="1316"/>
    </location>
</feature>
<name>A0A075AAA2_OPIVI</name>
<dbReference type="InterPro" id="IPR043502">
    <property type="entry name" value="DNA/RNA_pol_sf"/>
</dbReference>
<dbReference type="CTD" id="20315537"/>
<comment type="subcellular location">
    <subcellularLocation>
        <location evidence="1">Nucleus</location>
    </subcellularLocation>
</comment>
<dbReference type="InterPro" id="IPR004871">
    <property type="entry name" value="RSE1/DDB1/CPSF1_C"/>
</dbReference>
<dbReference type="GeneID" id="20315537"/>
<evidence type="ECO:0000256" key="1">
    <source>
        <dbReference type="ARBA" id="ARBA00004123"/>
    </source>
</evidence>
<feature type="compositionally biased region" description="Low complexity" evidence="3">
    <location>
        <begin position="893"/>
        <end position="905"/>
    </location>
</feature>
<sequence>MIGANGLVVELDPGKLVQLQRQDPVLQKVAAALLDGRNTENGEGDKELEAFQSHFDRPRLNEAGDLFFTLVFVLRIIKVLASSDLNTGVLETFQRLPHYFIDNDFDQERREWTSLWYITFCKRAFGETIIHLHSRSRVNKGTGLCSRTFGMRPAKQVDARGPVTTEAKLPPMWLLHSLGVPSFKERAGTPPECRDGSSGWNPTSVSQLPLSRLGQPGIIPVLVLPAWQLDTGRVLQLNDPLLKLLTHPSCLGGTPSERRYQVKQEWPRNSPPSCNRVAVMGFDPVQYELKTLSLHNYEFENLKSGRTHFSHLPILRVDPLQRCAVVLVYDRHLAVLPFRRSEALAAGDKYLAKPVTNNTTRGAGSLSWERRATAPLLATFTTCLSSSTGEKINNVLDMQFLNGFYEPTLLVLYEPIGTWAGRVSARRDTCCIVALSFNLQKRTNPVIWFQESLPYDCTYVHSVPEPIGGVLILATNSIIYMKQTLPSCGLPLNCYAQVTTNFPMRQDVPQCGPLTLDGCRIVTMTDSQFLIVTRTGKMCLLSLWVEHTTQTVSSLLLHEIGCSVPPYSVALLDKGYVFVGSRLCDSVLLHLTASTMFVNTLGRIVDLDETTTADNRTTDIPMIERDTESIPVDKNNPAEKVAENASSETPTKPSGSIVHGPYVFDEVDVELYGDTILNPPSDVRELNTYKFEVADRLVNFGPMGLLTSGEVPCLAPGNTDPTDEALIAAQAEMHHVELLACIPRSFEDVKDFTKDLRAGGVMLLHTSVRPRGLTAFELPEYMSLWSLYGPPIMSPVPQKPIKVEEVAEDERHSKSDSVLESTAQTTEDPVEENSLASNNEAISNSLTVTQSAPEEPSITTELTKDVATSEVADICNQAVNDSHEPVKVEFEGPSRSSKGTSSTPSIKRCQGQTHSYLLLTREDSTMILEVSHEIVELEVSGFNTTEMTVTAVNLGGVYIETMQKDSVAHSPSLDQGVERSTTETNNLEPMELADKRLRVGHDYPYILQVSPTSLRLLDGPQLIEYVQVTLEWRIHLASSADPYVLLCTEDDELVLIRLRPPDAVDAALPASRMSYKKPSFLDLRAAMEESEVEHHAKRNRDPSVPFTSTTRLEVFRPKVGQVSAPLCFCLYHDRTGHLSRWLWAKHANPPETGIRPPATNSSANCTPGLNGTNFFPDPDPSLLVDFRSRTVFTQTPLSYRVPQGCPLSPFIFNFVIDEIMRRTLEGLQNPGVQIASEENLVDLEYADDIVLMFEEEEKAQVFLDELTKVIPSFGMHFAPTKCKVMLVDVQSLNTPLTIQGEVLEVVERFTYLGSCISSDCSVTDEVNARICKARAAFANLRHLWRQNGLSLNLKGRVYQATVRAVLLYGCETWPIRAADLRRLQVFDNRCLRTIARVGWCRKPLPQLTTSDEEDLILYGQLIELCKRERPEVFPTGDVPPAQAMDTGIDVDDWITDTEFCADKSRYFAFIVFTNGVLEIYSLPDFTLLYEVHRFSDLPAMLVDCRAGQPSSHNPVIPNPPAEEENIPPTVLEITVFPIGRNRDRPVLLVRTSQEIAFFEALCPSHNEAHPFASESWSQEGLRWRRLPIPCPLVAPRRVRTDPKIADVQSTMLTRKNLLRPFEDIDGHCGVFVCGATPIWLFSSDTGHIRVFNHSIDGIMGSFAPLNTDICPSGFVYFTYSNEMRLATLLPGYSFQQHLGMRWVPLELTPYFLQYHIESKTYALVGTRVKPCSSVYHLNAEGNKEEEVLLRPPTCVLPSLDYYVLQMYAPSTGSAEATPWQAIPHACIDFEPWEVVTCMITAQLSSEQTFHGTKDYLALGANLSYGEEIPVRGRIIILDVIDVVPEPGQPLTRHKLKTIYDGEQKGPVTALSSCQGHLVSAIGQKVYIWTLKNADLVGVAFVDSELYIHSLLCVKNLILAADVLKSIQLLRFQSDLRVLSVVSRDAIPREVYTSNFFVDGRRLGFLVTDERGNVVIYSYDPLEPSSRSGRRLVRRADMCLPTRAISSLRVANRLRHALLSVKSAGTGTQNTVPPAAGVGGSEVPERTGKAGVSSFVAPGRVNSASGMTLSTPSATNLDPEKLKHSVYLGTQTGAVFLIGPLRDKMYSRLRITEKNLIHHFGPTCGLLPKLCWNYRPSAPELVNPSGQVADADLLWRYLTLPHSQRLEIAKKSGQSLEGIMDDIAELNATTLHF</sequence>
<accession>A0A075AAA2</accession>
<dbReference type="InterPro" id="IPR015943">
    <property type="entry name" value="WD40/YVTN_repeat-like_dom_sf"/>
</dbReference>
<evidence type="ECO:0000256" key="2">
    <source>
        <dbReference type="ARBA" id="ARBA00023242"/>
    </source>
</evidence>
<dbReference type="Pfam" id="PF03178">
    <property type="entry name" value="CPSF_A"/>
    <property type="match status" value="1"/>
</dbReference>
<proteinExistence type="predicted"/>
<dbReference type="Gene3D" id="2.130.10.10">
    <property type="entry name" value="YVTN repeat-like/Quinoprotein amine dehydrogenase"/>
    <property type="match status" value="3"/>
</dbReference>
<protein>
    <recommendedName>
        <fullName evidence="4">Reverse transcriptase domain-containing protein</fullName>
    </recommendedName>
</protein>
<dbReference type="GO" id="GO:0003676">
    <property type="term" value="F:nucleic acid binding"/>
    <property type="evidence" value="ECO:0007669"/>
    <property type="project" value="InterPro"/>
</dbReference>
<keyword evidence="6" id="KW-1185">Reference proteome</keyword>
<dbReference type="SUPFAM" id="SSF56672">
    <property type="entry name" value="DNA/RNA polymerases"/>
    <property type="match status" value="1"/>
</dbReference>
<dbReference type="STRING" id="6198.A0A075AAA2"/>
<dbReference type="Pfam" id="PF23726">
    <property type="entry name" value="Beta-prop_RSE1_2nd"/>
    <property type="match status" value="2"/>
</dbReference>
<dbReference type="EMBL" id="KL596632">
    <property type="protein sequence ID" value="KER32665.1"/>
    <property type="molecule type" value="Genomic_DNA"/>
</dbReference>